<dbReference type="EMBL" id="CP001779">
    <property type="protein sequence ID" value="ACZ01653.1"/>
    <property type="molecule type" value="Genomic_DNA"/>
</dbReference>
<feature type="domain" description="Replication initiator A N-terminal" evidence="1">
    <location>
        <begin position="11"/>
        <end position="86"/>
    </location>
</feature>
<dbReference type="RefSeq" id="WP_012859200.1">
    <property type="nucleotide sequence ID" value="NC_013515.1"/>
</dbReference>
<protein>
    <submittedName>
        <fullName evidence="2">Replication initiator A domain protein</fullName>
    </submittedName>
</protein>
<proteinExistence type="predicted"/>
<evidence type="ECO:0000313" key="3">
    <source>
        <dbReference type="Proteomes" id="UP000002072"/>
    </source>
</evidence>
<dbReference type="GeneID" id="29673360"/>
<organism evidence="2 3">
    <name type="scientific">Streptobacillus moniliformis (strain ATCC 14647 / DSM 12112 / NCTC 10651 / 9901)</name>
    <dbReference type="NCBI Taxonomy" id="519441"/>
    <lineage>
        <taxon>Bacteria</taxon>
        <taxon>Fusobacteriati</taxon>
        <taxon>Fusobacteriota</taxon>
        <taxon>Fusobacteriia</taxon>
        <taxon>Fusobacteriales</taxon>
        <taxon>Leptotrichiaceae</taxon>
        <taxon>Streptobacillus</taxon>
    </lineage>
</organism>
<dbReference type="HOGENOM" id="CLU_051810_3_0_0"/>
<keyword evidence="3" id="KW-1185">Reference proteome</keyword>
<sequence>MFYKYNDIQYNNFYTIPKEFILNKKFKKISLESKLFYGLLLDRLNLSIKNNWFDKDGNYYFYFSVEETMKTFNISNKTAIKIYRELEECDLLFVKRQGVGKPNILYLKKINFKKLDR</sequence>
<name>D1AV93_STRM9</name>
<dbReference type="STRING" id="519441.Smon_1198"/>
<evidence type="ECO:0000259" key="1">
    <source>
        <dbReference type="Pfam" id="PF06970"/>
    </source>
</evidence>
<dbReference type="InterPro" id="IPR010724">
    <property type="entry name" value="RepA_N"/>
</dbReference>
<dbReference type="Pfam" id="PF06970">
    <property type="entry name" value="RepA_N"/>
    <property type="match status" value="1"/>
</dbReference>
<dbReference type="OrthoDB" id="89978at2"/>
<dbReference type="Proteomes" id="UP000002072">
    <property type="component" value="Chromosome"/>
</dbReference>
<dbReference type="KEGG" id="smf:Smon_1198"/>
<dbReference type="AlphaFoldDB" id="D1AV93"/>
<gene>
    <name evidence="2" type="ordered locus">Smon_1198</name>
</gene>
<reference evidence="2 3" key="1">
    <citation type="journal article" date="2009" name="Stand. Genomic Sci.">
        <title>Complete genome sequence of Streptobacillus moniliformis type strain (9901T).</title>
        <authorList>
            <person name="Nolan M."/>
            <person name="Gronow S."/>
            <person name="Lapidus A."/>
            <person name="Ivanova N."/>
            <person name="Copeland A."/>
            <person name="Lucas S."/>
            <person name="Del Rio T.G."/>
            <person name="Chen F."/>
            <person name="Tice H."/>
            <person name="Pitluck S."/>
            <person name="Cheng J.F."/>
            <person name="Sims D."/>
            <person name="Meincke L."/>
            <person name="Bruce D."/>
            <person name="Goodwin L."/>
            <person name="Brettin T."/>
            <person name="Han C."/>
            <person name="Detter J.C."/>
            <person name="Ovchinikova G."/>
            <person name="Pati A."/>
            <person name="Mavromatis K."/>
            <person name="Mikhailova N."/>
            <person name="Chen A."/>
            <person name="Palaniappan K."/>
            <person name="Land M."/>
            <person name="Hauser L."/>
            <person name="Chang Y.J."/>
            <person name="Jeffries C.D."/>
            <person name="Rohde M."/>
            <person name="Sproer C."/>
            <person name="Goker M."/>
            <person name="Bristow J."/>
            <person name="Eisen J.A."/>
            <person name="Markowitz V."/>
            <person name="Hugenholtz P."/>
            <person name="Kyrpides N.C."/>
            <person name="Klenk H.P."/>
            <person name="Chain P."/>
        </authorList>
    </citation>
    <scope>NUCLEOTIDE SEQUENCE [LARGE SCALE GENOMIC DNA]</scope>
    <source>
        <strain evidence="3">ATCC 14647 / DSM 12112 / NCTC 10651 / 9901</strain>
    </source>
</reference>
<accession>D1AV93</accession>
<evidence type="ECO:0000313" key="2">
    <source>
        <dbReference type="EMBL" id="ACZ01653.1"/>
    </source>
</evidence>